<organism evidence="5 6">
    <name type="scientific">Cyphellophora attinorum</name>
    <dbReference type="NCBI Taxonomy" id="1664694"/>
    <lineage>
        <taxon>Eukaryota</taxon>
        <taxon>Fungi</taxon>
        <taxon>Dikarya</taxon>
        <taxon>Ascomycota</taxon>
        <taxon>Pezizomycotina</taxon>
        <taxon>Eurotiomycetes</taxon>
        <taxon>Chaetothyriomycetidae</taxon>
        <taxon>Chaetothyriales</taxon>
        <taxon>Cyphellophoraceae</taxon>
        <taxon>Cyphellophora</taxon>
    </lineage>
</organism>
<dbReference type="ESTHER" id="9euro-a0a0n0nkh0">
    <property type="family name" value="Fungal_carboxylesterase_lipase"/>
</dbReference>
<dbReference type="Proteomes" id="UP000038010">
    <property type="component" value="Unassembled WGS sequence"/>
</dbReference>
<accession>A0A0N0NKH0</accession>
<dbReference type="Gene3D" id="3.40.50.1820">
    <property type="entry name" value="alpha/beta hydrolase"/>
    <property type="match status" value="1"/>
</dbReference>
<dbReference type="Pfam" id="PF00135">
    <property type="entry name" value="COesterase"/>
    <property type="match status" value="1"/>
</dbReference>
<evidence type="ECO:0000256" key="1">
    <source>
        <dbReference type="ARBA" id="ARBA00005964"/>
    </source>
</evidence>
<dbReference type="RefSeq" id="XP_017998084.1">
    <property type="nucleotide sequence ID" value="XM_018138845.1"/>
</dbReference>
<dbReference type="STRING" id="1664694.A0A0N0NKH0"/>
<evidence type="ECO:0000313" key="5">
    <source>
        <dbReference type="EMBL" id="KPI38121.1"/>
    </source>
</evidence>
<feature type="domain" description="Carboxylesterase type B" evidence="4">
    <location>
        <begin position="7"/>
        <end position="508"/>
    </location>
</feature>
<dbReference type="InterPro" id="IPR050309">
    <property type="entry name" value="Type-B_Carboxylest/Lipase"/>
</dbReference>
<protein>
    <recommendedName>
        <fullName evidence="3">Carboxylic ester hydrolase</fullName>
        <ecNumber evidence="3">3.1.1.-</ecNumber>
    </recommendedName>
</protein>
<dbReference type="OrthoDB" id="408631at2759"/>
<dbReference type="VEuPathDB" id="FungiDB:AB675_1009"/>
<evidence type="ECO:0000259" key="4">
    <source>
        <dbReference type="Pfam" id="PF00135"/>
    </source>
</evidence>
<dbReference type="PANTHER" id="PTHR11559">
    <property type="entry name" value="CARBOXYLESTERASE"/>
    <property type="match status" value="1"/>
</dbReference>
<keyword evidence="6" id="KW-1185">Reference proteome</keyword>
<proteinExistence type="inferred from homology"/>
<comment type="similarity">
    <text evidence="1 3">Belongs to the type-B carboxylesterase/lipase family.</text>
</comment>
<dbReference type="FunFam" id="3.40.50.1820:FF:000263">
    <property type="entry name" value="Carboxylic ester hydrolase"/>
    <property type="match status" value="1"/>
</dbReference>
<dbReference type="PROSITE" id="PS00122">
    <property type="entry name" value="CARBOXYLESTERASE_B_1"/>
    <property type="match status" value="1"/>
</dbReference>
<dbReference type="InterPro" id="IPR019826">
    <property type="entry name" value="Carboxylesterase_B_AS"/>
</dbReference>
<reference evidence="5 6" key="1">
    <citation type="submission" date="2015-06" db="EMBL/GenBank/DDBJ databases">
        <title>Draft genome of the ant-associated black yeast Phialophora attae CBS 131958.</title>
        <authorList>
            <person name="Moreno L.F."/>
            <person name="Stielow B.J."/>
            <person name="de Hoog S."/>
            <person name="Vicente V.A."/>
            <person name="Weiss V.A."/>
            <person name="de Vries M."/>
            <person name="Cruz L.M."/>
            <person name="Souza E.M."/>
        </authorList>
    </citation>
    <scope>NUCLEOTIDE SEQUENCE [LARGE SCALE GENOMIC DNA]</scope>
    <source>
        <strain evidence="5 6">CBS 131958</strain>
    </source>
</reference>
<dbReference type="PROSITE" id="PS00941">
    <property type="entry name" value="CARBOXYLESTERASE_B_2"/>
    <property type="match status" value="1"/>
</dbReference>
<comment type="caution">
    <text evidence="5">The sequence shown here is derived from an EMBL/GenBank/DDBJ whole genome shotgun (WGS) entry which is preliminary data.</text>
</comment>
<dbReference type="InterPro" id="IPR019819">
    <property type="entry name" value="Carboxylesterase_B_CS"/>
</dbReference>
<dbReference type="GeneID" id="28730714"/>
<dbReference type="EC" id="3.1.1.-" evidence="3"/>
<sequence length="543" mass="61078">MTQMQQAPEVRLPQGHIVGATVHDGFPHAVEAFRGIPYALPPTGDRRFRPPVKVEKSNGTVDATTWGPRAPAQQFLVIGPKLEESEDCLTVNIFRQVRHNDATALPVMVYFHGGAFNRGNAAMHNTASMVGWSAQPFLGVSFGYRLGSLGFLPSKLSADEGALNLGLKDQICLLEWVQENIHHFGGDKGNVVLSGLSAGAHSIGHHLLNYQEGQKPPFHKVIIQSGAPTSRAVRQPDAEIHEAQFKDYLRETGCPESMPDSEVFGYLRSLPLETIVKAQNTVFQKYNPSLRWAFQPVIDGEIIRSRPIDAWKKGRWHKMPIMTGFVGNEGSLYVNKKMQESSEFTKFWETLLPQMSDEDIQAIEKLYPDPSKDTYSIYKEDRQDHGVGDQYKRIEAAYAHYAYVAPVLQTAYYASPEAPVYLYHWAMRRNIVEGARHGDNMQYEVRDPETCAQSKDLDVLSGILHAYTVSFICYGDPNRLKRTYSGRKEWQKSDRDAAMVMVFGKDNTQLLGGSDVGEAAVMVEDVFQKETDFWWSKVELSQQ</sequence>
<dbReference type="InterPro" id="IPR002018">
    <property type="entry name" value="CarbesteraseB"/>
</dbReference>
<dbReference type="SUPFAM" id="SSF53474">
    <property type="entry name" value="alpha/beta-Hydrolases"/>
    <property type="match status" value="1"/>
</dbReference>
<dbReference type="AlphaFoldDB" id="A0A0N0NKH0"/>
<name>A0A0N0NKH0_9EURO</name>
<evidence type="ECO:0000256" key="3">
    <source>
        <dbReference type="RuleBase" id="RU361235"/>
    </source>
</evidence>
<dbReference type="InterPro" id="IPR029058">
    <property type="entry name" value="AB_hydrolase_fold"/>
</dbReference>
<keyword evidence="2 3" id="KW-0378">Hydrolase</keyword>
<dbReference type="GO" id="GO:0016787">
    <property type="term" value="F:hydrolase activity"/>
    <property type="evidence" value="ECO:0007669"/>
    <property type="project" value="UniProtKB-KW"/>
</dbReference>
<dbReference type="EMBL" id="LFJN01000020">
    <property type="protein sequence ID" value="KPI38121.1"/>
    <property type="molecule type" value="Genomic_DNA"/>
</dbReference>
<gene>
    <name evidence="5" type="ORF">AB675_1009</name>
</gene>
<evidence type="ECO:0000313" key="6">
    <source>
        <dbReference type="Proteomes" id="UP000038010"/>
    </source>
</evidence>
<evidence type="ECO:0000256" key="2">
    <source>
        <dbReference type="ARBA" id="ARBA00022801"/>
    </source>
</evidence>